<keyword evidence="3" id="KW-1185">Reference proteome</keyword>
<dbReference type="AlphaFoldDB" id="A0AA38PJT8"/>
<dbReference type="Pfam" id="PF14661">
    <property type="entry name" value="HAUS6_N"/>
    <property type="match status" value="1"/>
</dbReference>
<evidence type="ECO:0000313" key="3">
    <source>
        <dbReference type="Proteomes" id="UP001163846"/>
    </source>
</evidence>
<dbReference type="Proteomes" id="UP001163846">
    <property type="component" value="Unassembled WGS sequence"/>
</dbReference>
<evidence type="ECO:0000259" key="1">
    <source>
        <dbReference type="Pfam" id="PF14661"/>
    </source>
</evidence>
<dbReference type="InterPro" id="IPR028163">
    <property type="entry name" value="HAUS_6_N"/>
</dbReference>
<name>A0AA38PJT8_9AGAR</name>
<protein>
    <recommendedName>
        <fullName evidence="1">HAUS augmin-like complex subunit 6 N-terminal domain-containing protein</fullName>
    </recommendedName>
</protein>
<organism evidence="2 3">
    <name type="scientific">Lentinula raphanica</name>
    <dbReference type="NCBI Taxonomy" id="153919"/>
    <lineage>
        <taxon>Eukaryota</taxon>
        <taxon>Fungi</taxon>
        <taxon>Dikarya</taxon>
        <taxon>Basidiomycota</taxon>
        <taxon>Agaricomycotina</taxon>
        <taxon>Agaricomycetes</taxon>
        <taxon>Agaricomycetidae</taxon>
        <taxon>Agaricales</taxon>
        <taxon>Marasmiineae</taxon>
        <taxon>Omphalotaceae</taxon>
        <taxon>Lentinula</taxon>
    </lineage>
</organism>
<gene>
    <name evidence="2" type="ORF">F5878DRAFT_602305</name>
</gene>
<proteinExistence type="predicted"/>
<reference evidence="2" key="1">
    <citation type="submission" date="2022-08" db="EMBL/GenBank/DDBJ databases">
        <authorList>
            <consortium name="DOE Joint Genome Institute"/>
            <person name="Min B."/>
            <person name="Riley R."/>
            <person name="Sierra-Patev S."/>
            <person name="Naranjo-Ortiz M."/>
            <person name="Looney B."/>
            <person name="Konkel Z."/>
            <person name="Slot J.C."/>
            <person name="Sakamoto Y."/>
            <person name="Steenwyk J.L."/>
            <person name="Rokas A."/>
            <person name="Carro J."/>
            <person name="Camarero S."/>
            <person name="Ferreira P."/>
            <person name="Molpeceres G."/>
            <person name="Ruiz-Duenas F.J."/>
            <person name="Serrano A."/>
            <person name="Henrissat B."/>
            <person name="Drula E."/>
            <person name="Hughes K.W."/>
            <person name="Mata J.L."/>
            <person name="Ishikawa N.K."/>
            <person name="Vargas-Isla R."/>
            <person name="Ushijima S."/>
            <person name="Smith C.A."/>
            <person name="Ahrendt S."/>
            <person name="Andreopoulos W."/>
            <person name="He G."/>
            <person name="Labutti K."/>
            <person name="Lipzen A."/>
            <person name="Ng V."/>
            <person name="Sandor L."/>
            <person name="Barry K."/>
            <person name="Martinez A.T."/>
            <person name="Xiao Y."/>
            <person name="Gibbons J.G."/>
            <person name="Terashima K."/>
            <person name="Hibbett D.S."/>
            <person name="Grigoriev I.V."/>
        </authorList>
    </citation>
    <scope>NUCLEOTIDE SEQUENCE</scope>
    <source>
        <strain evidence="2">TFB9207</strain>
    </source>
</reference>
<comment type="caution">
    <text evidence="2">The sequence shown here is derived from an EMBL/GenBank/DDBJ whole genome shotgun (WGS) entry which is preliminary data.</text>
</comment>
<accession>A0AA38PJT8</accession>
<sequence>MVDLSHSVLELPPPLLILIHLQILQYPHVNNENLDIHIFDAQKRGLRARTKMMEDLGYWLVAKLEGKHVKKILPTYPCIKPSDTIAFRTSFANFLDTLRHSSMKDNTMAAGFWRHVQARKSYLEECSGKRFLQLFLSFSTHVLFKLQASIIQTEMPLDLYYPVRLDFALLSQRQWVEAALNVLRRQQGLADAKARLLASTNLNIRSRYRSLPTSRLVALRDSRLADLLALDVWKGDSARRSLDFFIGLAGFSSDKIGEGTTEGNSSSLVRSRSQIEHTVLPVAAARHPSYIRELQKPVFQLAEAAFARRIKILKSAQEDPTLSYDQSPVFSNAVNALHECREDEEQVHAKLASALKSVQIGTRKLQGRLNELKESRDARLSDIGTVAMEKRITSNLRSTDQPPGKMAKNEVCLAVSSFCDDERIIETERALSHLEFETRSTRNADRGKLVPLCFDIPESISRVLRREPL</sequence>
<feature type="domain" description="HAUS augmin-like complex subunit 6 N-terminal" evidence="1">
    <location>
        <begin position="20"/>
        <end position="148"/>
    </location>
</feature>
<evidence type="ECO:0000313" key="2">
    <source>
        <dbReference type="EMBL" id="KAJ3844269.1"/>
    </source>
</evidence>
<dbReference type="EMBL" id="MU805956">
    <property type="protein sequence ID" value="KAJ3844269.1"/>
    <property type="molecule type" value="Genomic_DNA"/>
</dbReference>